<dbReference type="InterPro" id="IPR004358">
    <property type="entry name" value="Sig_transdc_His_kin-like_C"/>
</dbReference>
<dbReference type="Pfam" id="PF02518">
    <property type="entry name" value="HATPase_c"/>
    <property type="match status" value="1"/>
</dbReference>
<accession>A0A2T3QM03</accession>
<dbReference type="Proteomes" id="UP000251647">
    <property type="component" value="Unassembled WGS sequence"/>
</dbReference>
<dbReference type="SUPFAM" id="SSF55874">
    <property type="entry name" value="ATPase domain of HSP90 chaperone/DNA topoisomerase II/histidine kinase"/>
    <property type="match status" value="1"/>
</dbReference>
<evidence type="ECO:0000256" key="9">
    <source>
        <dbReference type="ARBA" id="ARBA00023012"/>
    </source>
</evidence>
<dbReference type="Gene3D" id="1.10.287.130">
    <property type="match status" value="1"/>
</dbReference>
<keyword evidence="5 11" id="KW-0808">Transferase</keyword>
<name>A0A2T3QM03_PHODM</name>
<dbReference type="GO" id="GO:0005886">
    <property type="term" value="C:plasma membrane"/>
    <property type="evidence" value="ECO:0007669"/>
    <property type="project" value="TreeGrafter"/>
</dbReference>
<dbReference type="CDD" id="cd00075">
    <property type="entry name" value="HATPase"/>
    <property type="match status" value="1"/>
</dbReference>
<dbReference type="InterPro" id="IPR003594">
    <property type="entry name" value="HATPase_dom"/>
</dbReference>
<keyword evidence="10" id="KW-0472">Membrane</keyword>
<comment type="catalytic activity">
    <reaction evidence="1">
        <text>ATP + protein L-histidine = ADP + protein N-phospho-L-histidine.</text>
        <dbReference type="EC" id="2.7.13.3"/>
    </reaction>
</comment>
<dbReference type="PROSITE" id="PS50109">
    <property type="entry name" value="HIS_KIN"/>
    <property type="match status" value="1"/>
</dbReference>
<dbReference type="EMBL" id="UATL01000001">
    <property type="protein sequence ID" value="SPY28129.1"/>
    <property type="molecule type" value="Genomic_DNA"/>
</dbReference>
<dbReference type="InterPro" id="IPR003660">
    <property type="entry name" value="HAMP_dom"/>
</dbReference>
<evidence type="ECO:0000313" key="12">
    <source>
        <dbReference type="Proteomes" id="UP000251647"/>
    </source>
</evidence>
<keyword evidence="7" id="KW-0418">Kinase</keyword>
<evidence type="ECO:0000256" key="6">
    <source>
        <dbReference type="ARBA" id="ARBA00022692"/>
    </source>
</evidence>
<proteinExistence type="predicted"/>
<dbReference type="PANTHER" id="PTHR45436:SF8">
    <property type="entry name" value="HISTIDINE KINASE"/>
    <property type="match status" value="1"/>
</dbReference>
<dbReference type="OrthoDB" id="9804645at2"/>
<evidence type="ECO:0000313" key="11">
    <source>
        <dbReference type="EMBL" id="SPY28129.1"/>
    </source>
</evidence>
<organism evidence="11 12">
    <name type="scientific">Photobacterium damselae</name>
    <dbReference type="NCBI Taxonomy" id="38293"/>
    <lineage>
        <taxon>Bacteria</taxon>
        <taxon>Pseudomonadati</taxon>
        <taxon>Pseudomonadota</taxon>
        <taxon>Gammaproteobacteria</taxon>
        <taxon>Vibrionales</taxon>
        <taxon>Vibrionaceae</taxon>
        <taxon>Photobacterium</taxon>
    </lineage>
</organism>
<dbReference type="InterPro" id="IPR005467">
    <property type="entry name" value="His_kinase_dom"/>
</dbReference>
<dbReference type="SUPFAM" id="SSF47384">
    <property type="entry name" value="Homodimeric domain of signal transducing histidine kinase"/>
    <property type="match status" value="1"/>
</dbReference>
<evidence type="ECO:0000256" key="7">
    <source>
        <dbReference type="ARBA" id="ARBA00022777"/>
    </source>
</evidence>
<reference evidence="11 12" key="1">
    <citation type="submission" date="2018-06" db="EMBL/GenBank/DDBJ databases">
        <authorList>
            <consortium name="Pathogen Informatics"/>
            <person name="Doyle S."/>
        </authorList>
    </citation>
    <scope>NUCLEOTIDE SEQUENCE [LARGE SCALE GENOMIC DNA]</scope>
    <source>
        <strain evidence="11 12">NCTC11647</strain>
    </source>
</reference>
<comment type="subcellular location">
    <subcellularLocation>
        <location evidence="2">Membrane</location>
    </subcellularLocation>
</comment>
<dbReference type="InterPro" id="IPR050428">
    <property type="entry name" value="TCS_sensor_his_kinase"/>
</dbReference>
<dbReference type="Pfam" id="PF00512">
    <property type="entry name" value="HisKA"/>
    <property type="match status" value="1"/>
</dbReference>
<protein>
    <recommendedName>
        <fullName evidence="3">histidine kinase</fullName>
        <ecNumber evidence="3">2.7.13.3</ecNumber>
    </recommendedName>
</protein>
<dbReference type="RefSeq" id="WP_036763936.1">
    <property type="nucleotide sequence ID" value="NZ_CP035780.1"/>
</dbReference>
<dbReference type="SMART" id="SM00387">
    <property type="entry name" value="HATPase_c"/>
    <property type="match status" value="1"/>
</dbReference>
<dbReference type="PROSITE" id="PS50885">
    <property type="entry name" value="HAMP"/>
    <property type="match status" value="1"/>
</dbReference>
<dbReference type="SMART" id="SM00388">
    <property type="entry name" value="HisKA"/>
    <property type="match status" value="1"/>
</dbReference>
<dbReference type="Gene3D" id="3.30.565.10">
    <property type="entry name" value="Histidine kinase-like ATPase, C-terminal domain"/>
    <property type="match status" value="1"/>
</dbReference>
<dbReference type="PRINTS" id="PR00344">
    <property type="entry name" value="BCTRLSENSOR"/>
</dbReference>
<evidence type="ECO:0000256" key="10">
    <source>
        <dbReference type="ARBA" id="ARBA00023136"/>
    </source>
</evidence>
<gene>
    <name evidence="11" type="primary">pleC_2</name>
    <name evidence="11" type="ORF">NCTC11647_01216</name>
</gene>
<evidence type="ECO:0000256" key="1">
    <source>
        <dbReference type="ARBA" id="ARBA00000085"/>
    </source>
</evidence>
<dbReference type="InterPro" id="IPR036097">
    <property type="entry name" value="HisK_dim/P_sf"/>
</dbReference>
<keyword evidence="6" id="KW-0812">Transmembrane</keyword>
<keyword evidence="9" id="KW-0902">Two-component regulatory system</keyword>
<dbReference type="InterPro" id="IPR036890">
    <property type="entry name" value="HATPase_C_sf"/>
</dbReference>
<dbReference type="InterPro" id="IPR003661">
    <property type="entry name" value="HisK_dim/P_dom"/>
</dbReference>
<evidence type="ECO:0000256" key="3">
    <source>
        <dbReference type="ARBA" id="ARBA00012438"/>
    </source>
</evidence>
<evidence type="ECO:0000256" key="2">
    <source>
        <dbReference type="ARBA" id="ARBA00004370"/>
    </source>
</evidence>
<keyword evidence="4" id="KW-0597">Phosphoprotein</keyword>
<dbReference type="CDD" id="cd00082">
    <property type="entry name" value="HisKA"/>
    <property type="match status" value="1"/>
</dbReference>
<evidence type="ECO:0000256" key="4">
    <source>
        <dbReference type="ARBA" id="ARBA00022553"/>
    </source>
</evidence>
<dbReference type="GO" id="GO:0000155">
    <property type="term" value="F:phosphorelay sensor kinase activity"/>
    <property type="evidence" value="ECO:0007669"/>
    <property type="project" value="InterPro"/>
</dbReference>
<dbReference type="EC" id="2.7.13.3" evidence="3"/>
<sequence>MFFAKTDNLASSSTYKVLLYFIACVAMIFMLFIHQVFVSSEAFYHKQLDRELTSEASTFSLLVSVGDINKIYRLIEERSRASKTFFYRIQKRSGSKTSINYPVLLTSADYYHEGNKRTEVVVRLSATEKLIIGINPNLLRSYRDTVTPILLSGIAIPVILMLAGATLFSLSILKKLARVNQGMSRVISGEKGVKLPESSNDDEFNLLTKKLNFLIEQVEKNESSLKDLSVGMAHDLRTPIARIKLRLEKVLAANPQPYTNELEACHDDLETLLNMFNGLLEISRLNSGKQDVHKEIAHLDVIAQDAVEFLTPLAEEKQQELIFRVDSSFELSGEPSLLFRAVYNLVENAIKYTPKKGTITVVVDPFGLVVVDTGMGVSSKDKLRIKEPMFRADASRTKQGYGLGLSLVDAVVQSHGGELVFSDNKPGLRARILFSS</sequence>
<dbReference type="Gene3D" id="6.10.340.10">
    <property type="match status" value="1"/>
</dbReference>
<keyword evidence="8" id="KW-1133">Transmembrane helix</keyword>
<evidence type="ECO:0000256" key="8">
    <source>
        <dbReference type="ARBA" id="ARBA00022989"/>
    </source>
</evidence>
<dbReference type="AlphaFoldDB" id="A0A2T3QM03"/>
<evidence type="ECO:0000256" key="5">
    <source>
        <dbReference type="ARBA" id="ARBA00022679"/>
    </source>
</evidence>
<dbReference type="PANTHER" id="PTHR45436">
    <property type="entry name" value="SENSOR HISTIDINE KINASE YKOH"/>
    <property type="match status" value="1"/>
</dbReference>